<dbReference type="RefSeq" id="WP_122182741.1">
    <property type="nucleotide sequence ID" value="NZ_RFFJ01000018.1"/>
</dbReference>
<evidence type="ECO:0000313" key="3">
    <source>
        <dbReference type="EMBL" id="RMI44145.1"/>
    </source>
</evidence>
<dbReference type="InterPro" id="IPR007560">
    <property type="entry name" value="Restrct_endonuc_IV_Mrr"/>
</dbReference>
<proteinExistence type="predicted"/>
<dbReference type="Gene3D" id="3.40.1350.10">
    <property type="match status" value="1"/>
</dbReference>
<feature type="transmembrane region" description="Helical" evidence="1">
    <location>
        <begin position="45"/>
        <end position="63"/>
    </location>
</feature>
<dbReference type="GO" id="GO:0015666">
    <property type="term" value="F:restriction endodeoxyribonuclease activity"/>
    <property type="evidence" value="ECO:0007669"/>
    <property type="project" value="TreeGrafter"/>
</dbReference>
<dbReference type="Pfam" id="PF04471">
    <property type="entry name" value="Mrr_cat"/>
    <property type="match status" value="1"/>
</dbReference>
<keyword evidence="3" id="KW-0378">Hydrolase</keyword>
<feature type="domain" description="Restriction endonuclease type IV Mrr" evidence="2">
    <location>
        <begin position="86"/>
        <end position="198"/>
    </location>
</feature>
<comment type="caution">
    <text evidence="3">The sequence shown here is derived from an EMBL/GenBank/DDBJ whole genome shotgun (WGS) entry which is preliminary data.</text>
</comment>
<dbReference type="InterPro" id="IPR011335">
    <property type="entry name" value="Restrct_endonuc-II-like"/>
</dbReference>
<reference evidence="3 4" key="1">
    <citation type="submission" date="2018-10" db="EMBL/GenBank/DDBJ databases">
        <title>Isolation, diversity and antifungal activity of actinobacteria from wheat.</title>
        <authorList>
            <person name="Han C."/>
        </authorList>
    </citation>
    <scope>NUCLEOTIDE SEQUENCE [LARGE SCALE GENOMIC DNA]</scope>
    <source>
        <strain evidence="3 4">NEAU-YY642</strain>
    </source>
</reference>
<dbReference type="EMBL" id="RFFJ01000018">
    <property type="protein sequence ID" value="RMI44145.1"/>
    <property type="molecule type" value="Genomic_DNA"/>
</dbReference>
<evidence type="ECO:0000256" key="1">
    <source>
        <dbReference type="SAM" id="Phobius"/>
    </source>
</evidence>
<dbReference type="PANTHER" id="PTHR30015:SF6">
    <property type="entry name" value="SLL1429 PROTEIN"/>
    <property type="match status" value="1"/>
</dbReference>
<keyword evidence="1" id="KW-1133">Transmembrane helix</keyword>
<dbReference type="InterPro" id="IPR011856">
    <property type="entry name" value="tRNA_endonuc-like_dom_sf"/>
</dbReference>
<dbReference type="SUPFAM" id="SSF52980">
    <property type="entry name" value="Restriction endonuclease-like"/>
    <property type="match status" value="1"/>
</dbReference>
<dbReference type="Proteomes" id="UP000278673">
    <property type="component" value="Unassembled WGS sequence"/>
</dbReference>
<name>A0A3M2M6K6_9ACTN</name>
<organism evidence="3 4">
    <name type="scientific">Streptomyces triticirhizae</name>
    <dbReference type="NCBI Taxonomy" id="2483353"/>
    <lineage>
        <taxon>Bacteria</taxon>
        <taxon>Bacillati</taxon>
        <taxon>Actinomycetota</taxon>
        <taxon>Actinomycetes</taxon>
        <taxon>Kitasatosporales</taxon>
        <taxon>Streptomycetaceae</taxon>
        <taxon>Streptomyces</taxon>
    </lineage>
</organism>
<evidence type="ECO:0000259" key="2">
    <source>
        <dbReference type="Pfam" id="PF04471"/>
    </source>
</evidence>
<keyword evidence="3" id="KW-0540">Nuclease</keyword>
<dbReference type="AlphaFoldDB" id="A0A3M2M6K6"/>
<dbReference type="GO" id="GO:0003677">
    <property type="term" value="F:DNA binding"/>
    <property type="evidence" value="ECO:0007669"/>
    <property type="project" value="InterPro"/>
</dbReference>
<keyword evidence="3" id="KW-0255">Endonuclease</keyword>
<gene>
    <name evidence="3" type="ORF">EBN88_05970</name>
</gene>
<dbReference type="PANTHER" id="PTHR30015">
    <property type="entry name" value="MRR RESTRICTION SYSTEM PROTEIN"/>
    <property type="match status" value="1"/>
</dbReference>
<accession>A0A3M2M6K6</accession>
<protein>
    <submittedName>
        <fullName evidence="3">Restriction endonuclease</fullName>
    </submittedName>
</protein>
<dbReference type="GO" id="GO:0009307">
    <property type="term" value="P:DNA restriction-modification system"/>
    <property type="evidence" value="ECO:0007669"/>
    <property type="project" value="InterPro"/>
</dbReference>
<keyword evidence="1" id="KW-0472">Membrane</keyword>
<keyword evidence="1" id="KW-0812">Transmembrane</keyword>
<dbReference type="InterPro" id="IPR052906">
    <property type="entry name" value="Type_IV_Methyl-Rstrct_Enzyme"/>
</dbReference>
<keyword evidence="4" id="KW-1185">Reference proteome</keyword>
<sequence length="232" mass="25396">MKGPRPRWPRGGGEWLAAALVAVALLTALVELAAAAAELLVRSWPVSLAAALGGSLCGGWRAWRGARAERERAAALATLRIRLDDLDAMGDKSFEFALRDLLIRDGWAARVVGRKGDQAADVIADQERRGRIVLQAKHTRVGNKVRSSVMYQVKGTAGPVHGADTAVVVTNADLTRDAKAWGDRHQVHWLDRERLRHWAELGTPLHAVLRLPEGRSRRRSARREVPLSDASP</sequence>
<evidence type="ECO:0000313" key="4">
    <source>
        <dbReference type="Proteomes" id="UP000278673"/>
    </source>
</evidence>